<evidence type="ECO:0000313" key="11">
    <source>
        <dbReference type="EMBL" id="HAN28651.1"/>
    </source>
</evidence>
<name>A0A3C1KPZ5_9GAMM</name>
<dbReference type="InterPro" id="IPR017850">
    <property type="entry name" value="Alkaline_phosphatase_core_sf"/>
</dbReference>
<dbReference type="SUPFAM" id="SSF53649">
    <property type="entry name" value="Alkaline phosphatase-like"/>
    <property type="match status" value="1"/>
</dbReference>
<keyword evidence="3" id="KW-0997">Cell inner membrane</keyword>
<feature type="transmembrane region" description="Helical" evidence="8">
    <location>
        <begin position="42"/>
        <end position="63"/>
    </location>
</feature>
<evidence type="ECO:0000256" key="2">
    <source>
        <dbReference type="ARBA" id="ARBA00022475"/>
    </source>
</evidence>
<feature type="transmembrane region" description="Helical" evidence="8">
    <location>
        <begin position="75"/>
        <end position="94"/>
    </location>
</feature>
<dbReference type="InterPro" id="IPR040423">
    <property type="entry name" value="PEA_transferase"/>
</dbReference>
<evidence type="ECO:0000256" key="8">
    <source>
        <dbReference type="SAM" id="Phobius"/>
    </source>
</evidence>
<sequence>MEMLAKPLGMSRFTLLLAAYFVLVINIPLAARLVTILQHTEGLSLGMVLSLPLFFGSVFYLLFSVWTFRYLARPFAVVLLLASSLVSYAMYYYGTVFDMDMIRNLVETNPGEARAYLNLNLALWWLFTGVVPAIIFAVLPLRSQSLTRELGSKLFSMTLAVVVVLGIAALYYKDYASLGRNNHELNKLIIPTHYLYSAGKFVSRTYLAPPRAHQALGEDALVADREHTRKKRLTVLVLGETARARNFELNGYPRPTNAFTRDLSLVSFRRVSSCGTATAVSVPCLFSRLDRSDYDPALAKTQDNLLDVMQHAGIQVRWLENDGGCKGVCTRVPTKAFEPRQGEPFCEGEYCQDEVLLGGLEAQLAALEQEDTLIVLHLAGSHGPTYNQRYPEAFRRFTPDCPRSDIQNCSDLQIVNSYDNTLYYDDYVMSRVIAQLAEQTQWQTSLLYVSDHGESLGENGMYLHG</sequence>
<proteinExistence type="predicted"/>
<feature type="domain" description="Phosphoethanolamine transferase N-terminal" evidence="10">
    <location>
        <begin position="57"/>
        <end position="205"/>
    </location>
</feature>
<dbReference type="NCBIfam" id="NF028537">
    <property type="entry name" value="P_eth_NH2_trans"/>
    <property type="match status" value="1"/>
</dbReference>
<evidence type="ECO:0000259" key="9">
    <source>
        <dbReference type="Pfam" id="PF00884"/>
    </source>
</evidence>
<comment type="caution">
    <text evidence="11">The sequence shown here is derived from an EMBL/GenBank/DDBJ whole genome shotgun (WGS) entry which is preliminary data.</text>
</comment>
<dbReference type="CDD" id="cd16017">
    <property type="entry name" value="LptA"/>
    <property type="match status" value="1"/>
</dbReference>
<dbReference type="GO" id="GO:0009244">
    <property type="term" value="P:lipopolysaccharide core region biosynthetic process"/>
    <property type="evidence" value="ECO:0007669"/>
    <property type="project" value="TreeGrafter"/>
</dbReference>
<keyword evidence="7 8" id="KW-0472">Membrane</keyword>
<feature type="transmembrane region" description="Helical" evidence="8">
    <location>
        <begin position="122"/>
        <end position="142"/>
    </location>
</feature>
<protein>
    <submittedName>
        <fullName evidence="11">Phosphoethanolamine transferase</fullName>
    </submittedName>
</protein>
<organism evidence="11 12">
    <name type="scientific">Haliea salexigens</name>
    <dbReference type="NCBI Taxonomy" id="287487"/>
    <lineage>
        <taxon>Bacteria</taxon>
        <taxon>Pseudomonadati</taxon>
        <taxon>Pseudomonadota</taxon>
        <taxon>Gammaproteobacteria</taxon>
        <taxon>Cellvibrionales</taxon>
        <taxon>Halieaceae</taxon>
        <taxon>Haliea</taxon>
    </lineage>
</organism>
<evidence type="ECO:0000313" key="12">
    <source>
        <dbReference type="Proteomes" id="UP000259273"/>
    </source>
</evidence>
<dbReference type="AlphaFoldDB" id="A0A3C1KPZ5"/>
<dbReference type="STRING" id="1121937.GCA_000423125_02218"/>
<evidence type="ECO:0000256" key="4">
    <source>
        <dbReference type="ARBA" id="ARBA00022679"/>
    </source>
</evidence>
<accession>A0A3C1KPZ5</accession>
<evidence type="ECO:0000256" key="1">
    <source>
        <dbReference type="ARBA" id="ARBA00004429"/>
    </source>
</evidence>
<dbReference type="Proteomes" id="UP000259273">
    <property type="component" value="Unassembled WGS sequence"/>
</dbReference>
<reference evidence="11 12" key="1">
    <citation type="journal article" date="2018" name="Nat. Biotechnol.">
        <title>A standardized bacterial taxonomy based on genome phylogeny substantially revises the tree of life.</title>
        <authorList>
            <person name="Parks D.H."/>
            <person name="Chuvochina M."/>
            <person name="Waite D.W."/>
            <person name="Rinke C."/>
            <person name="Skarshewski A."/>
            <person name="Chaumeil P.A."/>
            <person name="Hugenholtz P."/>
        </authorList>
    </citation>
    <scope>NUCLEOTIDE SEQUENCE [LARGE SCALE GENOMIC DNA]</scope>
    <source>
        <strain evidence="11">UBA9158</strain>
    </source>
</reference>
<keyword evidence="2" id="KW-1003">Cell membrane</keyword>
<evidence type="ECO:0000259" key="10">
    <source>
        <dbReference type="Pfam" id="PF08019"/>
    </source>
</evidence>
<dbReference type="GO" id="GO:0005886">
    <property type="term" value="C:plasma membrane"/>
    <property type="evidence" value="ECO:0007669"/>
    <property type="project" value="UniProtKB-SubCell"/>
</dbReference>
<keyword evidence="5 8" id="KW-0812">Transmembrane</keyword>
<evidence type="ECO:0000256" key="3">
    <source>
        <dbReference type="ARBA" id="ARBA00022519"/>
    </source>
</evidence>
<dbReference type="Pfam" id="PF08019">
    <property type="entry name" value="EptA_B_N"/>
    <property type="match status" value="1"/>
</dbReference>
<feature type="non-terminal residue" evidence="11">
    <location>
        <position position="465"/>
    </location>
</feature>
<dbReference type="Gene3D" id="3.40.720.10">
    <property type="entry name" value="Alkaline Phosphatase, subunit A"/>
    <property type="match status" value="1"/>
</dbReference>
<comment type="subcellular location">
    <subcellularLocation>
        <location evidence="1">Cell inner membrane</location>
        <topology evidence="1">Multi-pass membrane protein</topology>
    </subcellularLocation>
</comment>
<dbReference type="InterPro" id="IPR012549">
    <property type="entry name" value="EptA-like_N"/>
</dbReference>
<keyword evidence="4 11" id="KW-0808">Transferase</keyword>
<evidence type="ECO:0000256" key="6">
    <source>
        <dbReference type="ARBA" id="ARBA00022989"/>
    </source>
</evidence>
<feature type="transmembrane region" description="Helical" evidence="8">
    <location>
        <begin position="154"/>
        <end position="172"/>
    </location>
</feature>
<keyword evidence="6 8" id="KW-1133">Transmembrane helix</keyword>
<dbReference type="EMBL" id="DMND01000177">
    <property type="protein sequence ID" value="HAN28651.1"/>
    <property type="molecule type" value="Genomic_DNA"/>
</dbReference>
<dbReference type="InterPro" id="IPR058130">
    <property type="entry name" value="PEA_transf_C"/>
</dbReference>
<dbReference type="PANTHER" id="PTHR30443:SF0">
    <property type="entry name" value="PHOSPHOETHANOLAMINE TRANSFERASE EPTA"/>
    <property type="match status" value="1"/>
</dbReference>
<feature type="domain" description="Sulfatase N-terminal" evidence="9">
    <location>
        <begin position="234"/>
        <end position="465"/>
    </location>
</feature>
<dbReference type="Pfam" id="PF00884">
    <property type="entry name" value="Sulfatase"/>
    <property type="match status" value="1"/>
</dbReference>
<dbReference type="GO" id="GO:0016776">
    <property type="term" value="F:phosphotransferase activity, phosphate group as acceptor"/>
    <property type="evidence" value="ECO:0007669"/>
    <property type="project" value="TreeGrafter"/>
</dbReference>
<evidence type="ECO:0000256" key="7">
    <source>
        <dbReference type="ARBA" id="ARBA00023136"/>
    </source>
</evidence>
<dbReference type="InterPro" id="IPR000917">
    <property type="entry name" value="Sulfatase_N"/>
</dbReference>
<evidence type="ECO:0000256" key="5">
    <source>
        <dbReference type="ARBA" id="ARBA00022692"/>
    </source>
</evidence>
<gene>
    <name evidence="11" type="ORF">DCP75_13180</name>
</gene>
<dbReference type="PANTHER" id="PTHR30443">
    <property type="entry name" value="INNER MEMBRANE PROTEIN"/>
    <property type="match status" value="1"/>
</dbReference>